<dbReference type="GO" id="GO:0008191">
    <property type="term" value="F:metalloendopeptidase inhibitor activity"/>
    <property type="evidence" value="ECO:0007669"/>
    <property type="project" value="InterPro"/>
</dbReference>
<evidence type="ECO:0000256" key="2">
    <source>
        <dbReference type="ARBA" id="ARBA00006813"/>
    </source>
</evidence>
<proteinExistence type="inferred from homology"/>
<keyword evidence="4" id="KW-0646">Protease inhibitor</keyword>
<evidence type="ECO:0000256" key="1">
    <source>
        <dbReference type="ARBA" id="ARBA00004418"/>
    </source>
</evidence>
<evidence type="ECO:0000256" key="6">
    <source>
        <dbReference type="ARBA" id="ARBA00022764"/>
    </source>
</evidence>
<dbReference type="GO" id="GO:0042597">
    <property type="term" value="C:periplasmic space"/>
    <property type="evidence" value="ECO:0007669"/>
    <property type="project" value="UniProtKB-SubCell"/>
</dbReference>
<evidence type="ECO:0000313" key="10">
    <source>
        <dbReference type="Proteomes" id="UP000199524"/>
    </source>
</evidence>
<dbReference type="Pfam" id="PF02974">
    <property type="entry name" value="Inh"/>
    <property type="match status" value="1"/>
</dbReference>
<comment type="subcellular location">
    <subcellularLocation>
        <location evidence="1">Periplasm</location>
    </subcellularLocation>
</comment>
<evidence type="ECO:0000256" key="5">
    <source>
        <dbReference type="ARBA" id="ARBA00022729"/>
    </source>
</evidence>
<keyword evidence="7" id="KW-0481">Metalloenzyme inhibitor</keyword>
<dbReference type="EMBL" id="LT629777">
    <property type="protein sequence ID" value="SDT22291.1"/>
    <property type="molecule type" value="Genomic_DNA"/>
</dbReference>
<evidence type="ECO:0000259" key="8">
    <source>
        <dbReference type="Pfam" id="PF02974"/>
    </source>
</evidence>
<dbReference type="SUPFAM" id="SSF50882">
    <property type="entry name" value="beta-Barrel protease inhibitors"/>
    <property type="match status" value="1"/>
</dbReference>
<sequence length="103" mass="11323">MARSLILPAPDTLVGTWRLYPQDDSNAACELRLSTQAPALDGDLDCATRWLGERPTSWEPTPDGIWLYGAAGSGLVHLNRQEDGLYEARLQNGKTLVLVRKST</sequence>
<evidence type="ECO:0000256" key="3">
    <source>
        <dbReference type="ARBA" id="ARBA00022608"/>
    </source>
</evidence>
<keyword evidence="10" id="KW-1185">Reference proteome</keyword>
<dbReference type="InterPro" id="IPR021140">
    <property type="entry name" value="Inh/Omp19"/>
</dbReference>
<keyword evidence="3" id="KW-0483">Metalloprotease inhibitor</keyword>
<dbReference type="PRINTS" id="PR01274">
    <property type="entry name" value="MPTASEINHBTR"/>
</dbReference>
<keyword evidence="6" id="KW-0574">Periplasm</keyword>
<dbReference type="InterPro" id="IPR022815">
    <property type="entry name" value="Inh"/>
</dbReference>
<dbReference type="Gene3D" id="2.40.128.10">
    <property type="match status" value="1"/>
</dbReference>
<dbReference type="InterPro" id="IPR016085">
    <property type="entry name" value="Protease_inh_B-barrel_dom"/>
</dbReference>
<evidence type="ECO:0000256" key="4">
    <source>
        <dbReference type="ARBA" id="ARBA00022690"/>
    </source>
</evidence>
<evidence type="ECO:0000256" key="7">
    <source>
        <dbReference type="ARBA" id="ARBA00023215"/>
    </source>
</evidence>
<comment type="similarity">
    <text evidence="2">Belongs to the protease inhibitor I38 family.</text>
</comment>
<organism evidence="9 10">
    <name type="scientific">Pseudomonas asplenii</name>
    <dbReference type="NCBI Taxonomy" id="53407"/>
    <lineage>
        <taxon>Bacteria</taxon>
        <taxon>Pseudomonadati</taxon>
        <taxon>Pseudomonadota</taxon>
        <taxon>Gammaproteobacteria</taxon>
        <taxon>Pseudomonadales</taxon>
        <taxon>Pseudomonadaceae</taxon>
        <taxon>Pseudomonas</taxon>
    </lineage>
</organism>
<accession>A0A1H1YLP0</accession>
<keyword evidence="5" id="KW-0732">Signal</keyword>
<dbReference type="RefSeq" id="WP_090208948.1">
    <property type="nucleotide sequence ID" value="NZ_LT629777.1"/>
</dbReference>
<dbReference type="Proteomes" id="UP000199524">
    <property type="component" value="Chromosome I"/>
</dbReference>
<name>A0A1H1YLP0_9PSED</name>
<evidence type="ECO:0000313" key="9">
    <source>
        <dbReference type="EMBL" id="SDT22291.1"/>
    </source>
</evidence>
<dbReference type="GeneID" id="300209388"/>
<dbReference type="AlphaFoldDB" id="A0A1H1YLP0"/>
<feature type="domain" description="Alkaline proteinase inhibitor/ Outer membrane lipoprotein Omp19" evidence="8">
    <location>
        <begin position="8"/>
        <end position="100"/>
    </location>
</feature>
<gene>
    <name evidence="9" type="ORF">SAMN05216598_4500</name>
</gene>
<reference evidence="10" key="1">
    <citation type="submission" date="2016-10" db="EMBL/GenBank/DDBJ databases">
        <authorList>
            <person name="Varghese N."/>
            <person name="Submissions S."/>
        </authorList>
    </citation>
    <scope>NUCLEOTIDE SEQUENCE [LARGE SCALE GENOMIC DNA]</scope>
    <source>
        <strain evidence="10">ATCC 23835</strain>
    </source>
</reference>
<protein>
    <submittedName>
        <fullName evidence="9">Protease inhibitor Inh</fullName>
    </submittedName>
</protein>